<gene>
    <name evidence="3" type="ORF">DWU98_17180</name>
</gene>
<dbReference type="InterPro" id="IPR008274">
    <property type="entry name" value="AldOxase/xan_DH_MoCoBD1"/>
</dbReference>
<dbReference type="Pfam" id="PF20256">
    <property type="entry name" value="MoCoBD_2"/>
    <property type="match status" value="2"/>
</dbReference>
<dbReference type="AlphaFoldDB" id="A0A370WU08"/>
<dbReference type="Gene3D" id="3.30.365.10">
    <property type="entry name" value="Aldehyde oxidase/xanthine dehydrogenase, molybdopterin binding domain"/>
    <property type="match status" value="4"/>
</dbReference>
<dbReference type="InterPro" id="IPR046867">
    <property type="entry name" value="AldOxase/xan_DH_MoCoBD2"/>
</dbReference>
<accession>A0A370WU08</accession>
<keyword evidence="1" id="KW-1133">Transmembrane helix</keyword>
<dbReference type="SMART" id="SM01008">
    <property type="entry name" value="Ald_Xan_dh_C"/>
    <property type="match status" value="1"/>
</dbReference>
<name>A0A370WU08_9GAMM</name>
<evidence type="ECO:0000256" key="1">
    <source>
        <dbReference type="SAM" id="Phobius"/>
    </source>
</evidence>
<evidence type="ECO:0000313" key="4">
    <source>
        <dbReference type="Proteomes" id="UP000254258"/>
    </source>
</evidence>
<reference evidence="3 4" key="1">
    <citation type="submission" date="2018-07" db="EMBL/GenBank/DDBJ databases">
        <title>Dyella monticola sp. nov. and Dyella psychrodurans sp. nov. isolated from monsoon evergreen broad-leaved forest soil of Dinghu Mountain, China.</title>
        <authorList>
            <person name="Gao Z."/>
            <person name="Qiu L."/>
        </authorList>
    </citation>
    <scope>NUCLEOTIDE SEQUENCE [LARGE SCALE GENOMIC DNA]</scope>
    <source>
        <strain evidence="3 4">4G-K06</strain>
    </source>
</reference>
<dbReference type="InterPro" id="IPR037165">
    <property type="entry name" value="AldOxase/xan_DH_Mopterin-bd_sf"/>
</dbReference>
<dbReference type="EMBL" id="QRBE01000012">
    <property type="protein sequence ID" value="RDS79600.1"/>
    <property type="molecule type" value="Genomic_DNA"/>
</dbReference>
<keyword evidence="4" id="KW-1185">Reference proteome</keyword>
<dbReference type="PIRSF" id="PIRSF036389">
    <property type="entry name" value="IOR_B"/>
    <property type="match status" value="1"/>
</dbReference>
<dbReference type="Proteomes" id="UP000254258">
    <property type="component" value="Unassembled WGS sequence"/>
</dbReference>
<keyword evidence="1" id="KW-0812">Transmembrane</keyword>
<dbReference type="InterPro" id="IPR006311">
    <property type="entry name" value="TAT_signal"/>
</dbReference>
<comment type="caution">
    <text evidence="3">The sequence shown here is derived from an EMBL/GenBank/DDBJ whole genome shotgun (WGS) entry which is preliminary data.</text>
</comment>
<dbReference type="GO" id="GO:0016491">
    <property type="term" value="F:oxidoreductase activity"/>
    <property type="evidence" value="ECO:0007669"/>
    <property type="project" value="InterPro"/>
</dbReference>
<evidence type="ECO:0000313" key="3">
    <source>
        <dbReference type="EMBL" id="RDS79600.1"/>
    </source>
</evidence>
<feature type="transmembrane region" description="Helical" evidence="1">
    <location>
        <begin position="21"/>
        <end position="41"/>
    </location>
</feature>
<dbReference type="InterPro" id="IPR000674">
    <property type="entry name" value="Ald_Oxase/Xan_DH_a/b"/>
</dbReference>
<organism evidence="3 4">
    <name type="scientific">Dyella monticola</name>
    <dbReference type="NCBI Taxonomy" id="1927958"/>
    <lineage>
        <taxon>Bacteria</taxon>
        <taxon>Pseudomonadati</taxon>
        <taxon>Pseudomonadota</taxon>
        <taxon>Gammaproteobacteria</taxon>
        <taxon>Lysobacterales</taxon>
        <taxon>Rhodanobacteraceae</taxon>
        <taxon>Dyella</taxon>
    </lineage>
</organism>
<keyword evidence="1" id="KW-0472">Membrane</keyword>
<proteinExistence type="predicted"/>
<dbReference type="InterPro" id="IPR052516">
    <property type="entry name" value="N-heterocyclic_Hydroxylase"/>
</dbReference>
<sequence length="753" mass="80564">MQAAANEQDAVDLRRRHALQAGGLAIAFLWLGGTGAASAMMSARRQPADTAAALADGNPPFAPNAFIRIDSSGPVRLVMPSVEMGQGIYTGCCMLLAEELGVGLDQITVEHSPPSDDLYGIPLLGGQITGGSTSTRGTWPVLREAGAVARSMLVSAAAVKWHVDPSTCTVERGVVHHQASGRSATFNQLADVAGRLPMPDKVSLTDPKDFKLIGKPMRRVDSPDKVKGATQFGIDVRVPGMKIATVMACPTFNGTLASVDDKAARKMPGVVDVLRLDNAVAVVGEHFWAALQGLNALVIEWNRGVNAHLTTQQLRDALADSARHGQGIMARNGGERPQGTVIQSEYQSPMLAHATMEPMNCTVHVTADQCEVWSGTQVPMRAAEVAAKITGLPETKIVFHNQYLGGGFGRRLETDWVEQAVALGKQVSYPLKVVWTREEDIRHDRMRPMYHDVVSAVLDADGRPLWYGYRTSGGSVLARFAPGAMGKDGMDSDAVECVAELPYDIPRGSVEWIRHDMPPGIVVGWWRGVGPTHNLFVVESFIDELAHHAGKDPFEYRRALLQKNPRALGVLNLAAEKIGWGGQSLPPRVGRGVALGEPFGSHVCAIVEAEVTPQGEVRLRKAVVAIDCGITVNPGSVEAQLQGGLLFGLSAALYNGLTIKDGAVEQSNFNNYRSLRINEAPNVQVYRVINAEAPGGIGEVGTAIAAPALANAIFAATGVRLYQLPVDRDRLVQNPDALKSVVSTARHEGRDIA</sequence>
<dbReference type="PANTHER" id="PTHR47495:SF2">
    <property type="entry name" value="ALDEHYDE DEHYDROGENASE"/>
    <property type="match status" value="1"/>
</dbReference>
<dbReference type="Pfam" id="PF02738">
    <property type="entry name" value="MoCoBD_1"/>
    <property type="match status" value="1"/>
</dbReference>
<dbReference type="OrthoDB" id="6177861at2"/>
<dbReference type="PANTHER" id="PTHR47495">
    <property type="entry name" value="ALDEHYDE DEHYDROGENASE"/>
    <property type="match status" value="1"/>
</dbReference>
<dbReference type="SUPFAM" id="SSF56003">
    <property type="entry name" value="Molybdenum cofactor-binding domain"/>
    <property type="match status" value="2"/>
</dbReference>
<feature type="domain" description="Aldehyde oxidase/xanthine dehydrogenase a/b hammerhead" evidence="2">
    <location>
        <begin position="227"/>
        <end position="305"/>
    </location>
</feature>
<protein>
    <submittedName>
        <fullName evidence="3">Xanthine dehydrogenase family protein molybdopterin-binding subunit</fullName>
    </submittedName>
</protein>
<dbReference type="PROSITE" id="PS51318">
    <property type="entry name" value="TAT"/>
    <property type="match status" value="1"/>
</dbReference>
<dbReference type="InterPro" id="IPR012368">
    <property type="entry name" value="OxRdtase_Mopterin-bd_su_IorB"/>
</dbReference>
<dbReference type="Gene3D" id="3.90.1170.50">
    <property type="entry name" value="Aldehyde oxidase/xanthine dehydrogenase, a/b hammerhead"/>
    <property type="match status" value="1"/>
</dbReference>
<evidence type="ECO:0000259" key="2">
    <source>
        <dbReference type="SMART" id="SM01008"/>
    </source>
</evidence>